<evidence type="ECO:0000313" key="2">
    <source>
        <dbReference type="EMBL" id="QJA53545.1"/>
    </source>
</evidence>
<proteinExistence type="predicted"/>
<name>A0A6H2A206_9ZZZZ</name>
<accession>A0A6H2A206</accession>
<gene>
    <name evidence="2" type="ORF">TM448A03648_0005</name>
</gene>
<dbReference type="AlphaFoldDB" id="A0A6H2A206"/>
<evidence type="ECO:0000256" key="1">
    <source>
        <dbReference type="SAM" id="MobiDB-lite"/>
    </source>
</evidence>
<organism evidence="2">
    <name type="scientific">viral metagenome</name>
    <dbReference type="NCBI Taxonomy" id="1070528"/>
    <lineage>
        <taxon>unclassified sequences</taxon>
        <taxon>metagenomes</taxon>
        <taxon>organismal metagenomes</taxon>
    </lineage>
</organism>
<protein>
    <submittedName>
        <fullName evidence="2">Uncharacterized protein</fullName>
    </submittedName>
</protein>
<dbReference type="EMBL" id="MT144430">
    <property type="protein sequence ID" value="QJA53545.1"/>
    <property type="molecule type" value="Genomic_DNA"/>
</dbReference>
<feature type="compositionally biased region" description="Basic and acidic residues" evidence="1">
    <location>
        <begin position="9"/>
        <end position="22"/>
    </location>
</feature>
<sequence length="108" mass="11700">MGEAGGGMKDMDSNELKGMDSKEPLGALKVATDYTAEVIRNLGDVRFTDYPEAMEAARQFGNVIVCSMELYRVGSISVEEIADGVRAMLMTMYHLGYEGGGGKSVRHD</sequence>
<reference evidence="2" key="1">
    <citation type="submission" date="2020-03" db="EMBL/GenBank/DDBJ databases">
        <title>The deep terrestrial virosphere.</title>
        <authorList>
            <person name="Holmfeldt K."/>
            <person name="Nilsson E."/>
            <person name="Simone D."/>
            <person name="Lopez-Fernandez M."/>
            <person name="Wu X."/>
            <person name="de Brujin I."/>
            <person name="Lundin D."/>
            <person name="Andersson A."/>
            <person name="Bertilsson S."/>
            <person name="Dopson M."/>
        </authorList>
    </citation>
    <scope>NUCLEOTIDE SEQUENCE</scope>
    <source>
        <strain evidence="2">TM448A03648</strain>
    </source>
</reference>
<feature type="region of interest" description="Disordered" evidence="1">
    <location>
        <begin position="1"/>
        <end position="22"/>
    </location>
</feature>